<protein>
    <submittedName>
        <fullName evidence="1">DNA primase, phage associated</fullName>
    </submittedName>
</protein>
<name>A0A089QG63_9LACO</name>
<dbReference type="KEGG" id="lsj:LSJ_3114c"/>
<proteinExistence type="predicted"/>
<sequence>MLSKSEVKEFKEYLLKDSNRIIKILEDINFHDLWYEKEDVIRGALPDHDNNTSLRVVLNESLSTSMFSISYSGDLIGAIQEIKGWDFTTTFAYMKALFGIGNSIQQVQTTSLIEEYRQFAKYGMVVQGKENKKYDNSYLSCFIPMPHKSLIEEGISPDVIKQFNICYDPERDRIIFPHYDWNDENNIVGIQGRTILDSDTAKLLGVPKYWNYIDGFSKSNNLYGFQQSKNNLAKSNMLVLFEGEKSVLKQFTYKRGKGYSVALGNHNVSEIQRKFIIRNTPEDCEIVIAFDEDVMFGENGGEEYLKEVADKFSNFRRVSYIRPPVNIFKPKQSPIDTLGKKGVGWRYSMKTRNKVNFV</sequence>
<dbReference type="SUPFAM" id="SSF56731">
    <property type="entry name" value="DNA primase core"/>
    <property type="match status" value="1"/>
</dbReference>
<dbReference type="Gene3D" id="3.40.1360.10">
    <property type="match status" value="1"/>
</dbReference>
<dbReference type="Proteomes" id="UP000029488">
    <property type="component" value="Plasmid pMP1046B"/>
</dbReference>
<keyword evidence="1" id="KW-0614">Plasmid</keyword>
<accession>A0A089QG63</accession>
<gene>
    <name evidence="1" type="ORF">LSJ_3114c</name>
</gene>
<dbReference type="RefSeq" id="WP_052399084.1">
    <property type="nucleotide sequence ID" value="NZ_CP007648.1"/>
</dbReference>
<evidence type="ECO:0000313" key="2">
    <source>
        <dbReference type="Proteomes" id="UP000029488"/>
    </source>
</evidence>
<evidence type="ECO:0000313" key="1">
    <source>
        <dbReference type="EMBL" id="AIR11730.1"/>
    </source>
</evidence>
<reference evidence="1 2" key="1">
    <citation type="journal article" date="2014" name="BMC Genomics">
        <title>Unusual genome complexity in Lactobacillus salivarius JCM1046.</title>
        <authorList>
            <person name="Raftis E.J."/>
            <person name="Forde B.M."/>
            <person name="Claesson M.J."/>
            <person name="O'Toole P.W."/>
        </authorList>
    </citation>
    <scope>NUCLEOTIDE SEQUENCE [LARGE SCALE GENOMIC DNA]</scope>
    <source>
        <strain evidence="1 2">JCM1046</strain>
        <plasmid evidence="1 2">pMP1046B</plasmid>
    </source>
</reference>
<dbReference type="EMBL" id="CP007648">
    <property type="protein sequence ID" value="AIR11730.1"/>
    <property type="molecule type" value="Genomic_DNA"/>
</dbReference>
<dbReference type="AlphaFoldDB" id="A0A089QG63"/>
<organism evidence="1 2">
    <name type="scientific">Ligilactobacillus salivarius</name>
    <dbReference type="NCBI Taxonomy" id="1624"/>
    <lineage>
        <taxon>Bacteria</taxon>
        <taxon>Bacillati</taxon>
        <taxon>Bacillota</taxon>
        <taxon>Bacilli</taxon>
        <taxon>Lactobacillales</taxon>
        <taxon>Lactobacillaceae</taxon>
        <taxon>Ligilactobacillus</taxon>
    </lineage>
</organism>
<geneLocation type="plasmid" evidence="1 2">
    <name>pMP1046B</name>
</geneLocation>